<dbReference type="OrthoDB" id="2288868at2759"/>
<gene>
    <name evidence="15" type="ORF">CAWG_01152</name>
</gene>
<dbReference type="PaxDb" id="5476-C4YF41"/>
<organism evidence="15 16">
    <name type="scientific">Candida albicans (strain WO-1)</name>
    <name type="common">Yeast</name>
    <dbReference type="NCBI Taxonomy" id="294748"/>
    <lineage>
        <taxon>Eukaryota</taxon>
        <taxon>Fungi</taxon>
        <taxon>Dikarya</taxon>
        <taxon>Ascomycota</taxon>
        <taxon>Saccharomycotina</taxon>
        <taxon>Pichiomycetes</taxon>
        <taxon>Debaryomycetaceae</taxon>
        <taxon>Candida/Lodderomyces clade</taxon>
        <taxon>Candida</taxon>
    </lineage>
</organism>
<reference evidence="15 16" key="1">
    <citation type="journal article" date="2009" name="Nature">
        <title>Evolution of pathogenicity and sexual reproduction in eight Candida genomes.</title>
        <authorList>
            <person name="Butler G."/>
            <person name="Rasmussen M.D."/>
            <person name="Lin M.F."/>
            <person name="Santos M.A."/>
            <person name="Sakthikumar S."/>
            <person name="Munro C.A."/>
            <person name="Rheinbay E."/>
            <person name="Grabherr M."/>
            <person name="Forche A."/>
            <person name="Reedy J.L."/>
            <person name="Agrafioti I."/>
            <person name="Arnaud M.B."/>
            <person name="Bates S."/>
            <person name="Brown A.J."/>
            <person name="Brunke S."/>
            <person name="Costanzo M.C."/>
            <person name="Fitzpatrick D.A."/>
            <person name="de Groot P.W."/>
            <person name="Harris D."/>
            <person name="Hoyer L.L."/>
            <person name="Hube B."/>
            <person name="Klis F.M."/>
            <person name="Kodira C."/>
            <person name="Lennard N."/>
            <person name="Logue M.E."/>
            <person name="Martin R."/>
            <person name="Neiman A.M."/>
            <person name="Nikolaou E."/>
            <person name="Quail M.A."/>
            <person name="Quinn J."/>
            <person name="Santos M.C."/>
            <person name="Schmitzberger F.F."/>
            <person name="Sherlock G."/>
            <person name="Shah P."/>
            <person name="Silverstein K.A."/>
            <person name="Skrzypek M.S."/>
            <person name="Soll D."/>
            <person name="Staggs R."/>
            <person name="Stansfield I."/>
            <person name="Stumpf M.P."/>
            <person name="Sudbery P.E."/>
            <person name="Srikantha T."/>
            <person name="Zeng Q."/>
            <person name="Berman J."/>
            <person name="Berriman M."/>
            <person name="Heitman J."/>
            <person name="Gow N.A."/>
            <person name="Lorenz M.C."/>
            <person name="Birren B.W."/>
            <person name="Kellis M."/>
            <person name="Cuomo C.A."/>
        </authorList>
    </citation>
    <scope>NUCLEOTIDE SEQUENCE [LARGE SCALE GENOMIC DNA]</scope>
    <source>
        <strain evidence="15 16">WO-1</strain>
    </source>
</reference>
<dbReference type="EMBL" id="CH672346">
    <property type="protein sequence ID" value="EEQ42927.1"/>
    <property type="molecule type" value="Genomic_DNA"/>
</dbReference>
<dbReference type="Proteomes" id="UP000001429">
    <property type="component" value="Chromosome 1"/>
</dbReference>
<evidence type="ECO:0000256" key="1">
    <source>
        <dbReference type="ARBA" id="ARBA00004123"/>
    </source>
</evidence>
<evidence type="ECO:0000256" key="13">
    <source>
        <dbReference type="ARBA" id="ARBA00025393"/>
    </source>
</evidence>
<dbReference type="VEuPathDB" id="FungiDB:CAWG_01152"/>
<keyword evidence="10" id="KW-0010">Activator</keyword>
<evidence type="ECO:0000256" key="12">
    <source>
        <dbReference type="ARBA" id="ARBA00023242"/>
    </source>
</evidence>
<dbReference type="AlphaFoldDB" id="C4YF41"/>
<protein>
    <recommendedName>
        <fullName evidence="5">EKC/KEOPS complex subunit GON7</fullName>
    </recommendedName>
</protein>
<comment type="subcellular location">
    <subcellularLocation>
        <location evidence="2">Chromosome</location>
        <location evidence="2">Telomere</location>
    </subcellularLocation>
    <subcellularLocation>
        <location evidence="1">Nucleus</location>
    </subcellularLocation>
</comment>
<dbReference type="InterPro" id="IPR014849">
    <property type="entry name" value="EKC/KEOPS_Gon7"/>
</dbReference>
<evidence type="ECO:0000256" key="14">
    <source>
        <dbReference type="SAM" id="MobiDB-lite"/>
    </source>
</evidence>
<keyword evidence="9" id="KW-0805">Transcription regulation</keyword>
<name>C4YF41_CANAW</name>
<keyword evidence="11" id="KW-0804">Transcription</keyword>
<evidence type="ECO:0000256" key="4">
    <source>
        <dbReference type="ARBA" id="ARBA00011534"/>
    </source>
</evidence>
<comment type="function">
    <text evidence="13">Component of the EKC/KEOPS complex that is required for the formation of a threonylcarbamoyl group on adenosine at position 37 (t(6)A37) in tRNAs that read codons beginning with adenine. The complex is probably involved in the transfer of the threonylcarbamoyl moiety of threonylcarbamoyl-AMP (TC-AMP) to the N6 group of A37. GON7 likely plays a supporting role to the catalytic subunit KAE1 in the complex. The EKC/KEOPS complex also promotes both telomere uncapping and telomere elongation. The complex is required for efficient recruitment of transcriptional coactivators.</text>
</comment>
<keyword evidence="8" id="KW-0779">Telomere</keyword>
<proteinExistence type="inferred from homology"/>
<dbReference type="GO" id="GO:0008033">
    <property type="term" value="P:tRNA processing"/>
    <property type="evidence" value="ECO:0007669"/>
    <property type="project" value="UniProtKB-KW"/>
</dbReference>
<dbReference type="Pfam" id="PF08738">
    <property type="entry name" value="Gon7"/>
    <property type="match status" value="1"/>
</dbReference>
<evidence type="ECO:0000256" key="11">
    <source>
        <dbReference type="ARBA" id="ARBA00023163"/>
    </source>
</evidence>
<accession>C4YF41</accession>
<feature type="region of interest" description="Disordered" evidence="14">
    <location>
        <begin position="86"/>
        <end position="121"/>
    </location>
</feature>
<feature type="region of interest" description="Disordered" evidence="14">
    <location>
        <begin position="17"/>
        <end position="36"/>
    </location>
</feature>
<evidence type="ECO:0000256" key="8">
    <source>
        <dbReference type="ARBA" id="ARBA00022895"/>
    </source>
</evidence>
<dbReference type="HOGENOM" id="CLU_151420_0_0_1"/>
<evidence type="ECO:0000256" key="10">
    <source>
        <dbReference type="ARBA" id="ARBA00023159"/>
    </source>
</evidence>
<evidence type="ECO:0000256" key="5">
    <source>
        <dbReference type="ARBA" id="ARBA00019746"/>
    </source>
</evidence>
<evidence type="ECO:0000313" key="16">
    <source>
        <dbReference type="Proteomes" id="UP000001429"/>
    </source>
</evidence>
<keyword evidence="7" id="KW-0819">tRNA processing</keyword>
<sequence length="121" mass="13433">MKLTPTAIYIAPDIDSPKHFHLSKNEDHSTNGKTTQISDIVIKAGGEDRDKPSDHKDTPLGNLRAELTTLQDHLNIFLTERMKLEKLKNGGGGGGGDNNKSNEQDLERRILDEGVEEEEIE</sequence>
<evidence type="ECO:0000313" key="15">
    <source>
        <dbReference type="EMBL" id="EEQ42927.1"/>
    </source>
</evidence>
<comment type="similarity">
    <text evidence="3">Belongs to the GON7 family.</text>
</comment>
<evidence type="ECO:0000256" key="6">
    <source>
        <dbReference type="ARBA" id="ARBA00022454"/>
    </source>
</evidence>
<feature type="compositionally biased region" description="Basic and acidic residues" evidence="14">
    <location>
        <begin position="100"/>
        <end position="112"/>
    </location>
</feature>
<keyword evidence="12" id="KW-0539">Nucleus</keyword>
<keyword evidence="16" id="KW-1185">Reference proteome</keyword>
<evidence type="ECO:0000256" key="9">
    <source>
        <dbReference type="ARBA" id="ARBA00023015"/>
    </source>
</evidence>
<dbReference type="GO" id="GO:0000781">
    <property type="term" value="C:chromosome, telomeric region"/>
    <property type="evidence" value="ECO:0007669"/>
    <property type="project" value="UniProtKB-SubCell"/>
</dbReference>
<feature type="compositionally biased region" description="Basic and acidic residues" evidence="14">
    <location>
        <begin position="17"/>
        <end position="30"/>
    </location>
</feature>
<evidence type="ECO:0000256" key="3">
    <source>
        <dbReference type="ARBA" id="ARBA00008529"/>
    </source>
</evidence>
<evidence type="ECO:0000256" key="7">
    <source>
        <dbReference type="ARBA" id="ARBA00022694"/>
    </source>
</evidence>
<dbReference type="OMA" id="QDHLNIF"/>
<keyword evidence="6" id="KW-0158">Chromosome</keyword>
<comment type="subunit">
    <text evidence="4">Component of the EKC/KEOPS complex composed of at least BUD32, CGI121, GON7, KAE1 and PCC1; the whole complex dimerizes.</text>
</comment>
<dbReference type="GO" id="GO:0005634">
    <property type="term" value="C:nucleus"/>
    <property type="evidence" value="ECO:0007669"/>
    <property type="project" value="UniProtKB-SubCell"/>
</dbReference>
<evidence type="ECO:0000256" key="2">
    <source>
        <dbReference type="ARBA" id="ARBA00004574"/>
    </source>
</evidence>